<dbReference type="NCBIfam" id="TIGR02727">
    <property type="entry name" value="MTHFS_bact"/>
    <property type="match status" value="1"/>
</dbReference>
<dbReference type="InterPro" id="IPR002698">
    <property type="entry name" value="FTHF_cligase"/>
</dbReference>
<dbReference type="Proteomes" id="UP001165667">
    <property type="component" value="Unassembled WGS sequence"/>
</dbReference>
<evidence type="ECO:0000256" key="4">
    <source>
        <dbReference type="PIRSR" id="PIRSR006806-1"/>
    </source>
</evidence>
<dbReference type="EMBL" id="JAMOIM010000001">
    <property type="protein sequence ID" value="MCW6506683.1"/>
    <property type="molecule type" value="Genomic_DNA"/>
</dbReference>
<dbReference type="GO" id="GO:0005524">
    <property type="term" value="F:ATP binding"/>
    <property type="evidence" value="ECO:0007669"/>
    <property type="project" value="UniProtKB-KW"/>
</dbReference>
<dbReference type="AlphaFoldDB" id="A0AA41YXD3"/>
<dbReference type="InterPro" id="IPR024185">
    <property type="entry name" value="FTHF_cligase-like_sf"/>
</dbReference>
<comment type="cofactor">
    <cofactor evidence="5">
        <name>Mg(2+)</name>
        <dbReference type="ChEBI" id="CHEBI:18420"/>
    </cofactor>
</comment>
<proteinExistence type="inferred from homology"/>
<comment type="catalytic activity">
    <reaction evidence="5">
        <text>(6S)-5-formyl-5,6,7,8-tetrahydrofolate + ATP = (6R)-5,10-methenyltetrahydrofolate + ADP + phosphate</text>
        <dbReference type="Rhea" id="RHEA:10488"/>
        <dbReference type="ChEBI" id="CHEBI:30616"/>
        <dbReference type="ChEBI" id="CHEBI:43474"/>
        <dbReference type="ChEBI" id="CHEBI:57455"/>
        <dbReference type="ChEBI" id="CHEBI:57457"/>
        <dbReference type="ChEBI" id="CHEBI:456216"/>
        <dbReference type="EC" id="6.3.3.2"/>
    </reaction>
</comment>
<comment type="caution">
    <text evidence="6">The sequence shown here is derived from an EMBL/GenBank/DDBJ whole genome shotgun (WGS) entry which is preliminary data.</text>
</comment>
<name>A0AA41YXD3_9HYPH</name>
<evidence type="ECO:0000256" key="5">
    <source>
        <dbReference type="RuleBase" id="RU361279"/>
    </source>
</evidence>
<evidence type="ECO:0000256" key="1">
    <source>
        <dbReference type="ARBA" id="ARBA00010638"/>
    </source>
</evidence>
<evidence type="ECO:0000313" key="6">
    <source>
        <dbReference type="EMBL" id="MCW6506683.1"/>
    </source>
</evidence>
<evidence type="ECO:0000256" key="2">
    <source>
        <dbReference type="ARBA" id="ARBA00022741"/>
    </source>
</evidence>
<dbReference type="PIRSF" id="PIRSF006806">
    <property type="entry name" value="FTHF_cligase"/>
    <property type="match status" value="1"/>
</dbReference>
<feature type="binding site" evidence="4">
    <location>
        <begin position="136"/>
        <end position="144"/>
    </location>
    <ligand>
        <name>ATP</name>
        <dbReference type="ChEBI" id="CHEBI:30616"/>
    </ligand>
</feature>
<dbReference type="PANTHER" id="PTHR23407:SF1">
    <property type="entry name" value="5-FORMYLTETRAHYDROFOLATE CYCLO-LIGASE"/>
    <property type="match status" value="1"/>
</dbReference>
<gene>
    <name evidence="6" type="ORF">M8523_01450</name>
</gene>
<dbReference type="Gene3D" id="3.40.50.10420">
    <property type="entry name" value="NagB/RpiA/CoA transferase-like"/>
    <property type="match status" value="1"/>
</dbReference>
<keyword evidence="3 4" id="KW-0067">ATP-binding</keyword>
<organism evidence="6 7">
    <name type="scientific">Lichenifustis flavocetrariae</name>
    <dbReference type="NCBI Taxonomy" id="2949735"/>
    <lineage>
        <taxon>Bacteria</taxon>
        <taxon>Pseudomonadati</taxon>
        <taxon>Pseudomonadota</taxon>
        <taxon>Alphaproteobacteria</taxon>
        <taxon>Hyphomicrobiales</taxon>
        <taxon>Lichenihabitantaceae</taxon>
        <taxon>Lichenifustis</taxon>
    </lineage>
</organism>
<dbReference type="GO" id="GO:0046872">
    <property type="term" value="F:metal ion binding"/>
    <property type="evidence" value="ECO:0007669"/>
    <property type="project" value="UniProtKB-KW"/>
</dbReference>
<feature type="binding site" evidence="4">
    <location>
        <begin position="6"/>
        <end position="10"/>
    </location>
    <ligand>
        <name>ATP</name>
        <dbReference type="ChEBI" id="CHEBI:30616"/>
    </ligand>
</feature>
<dbReference type="SUPFAM" id="SSF100950">
    <property type="entry name" value="NagB/RpiA/CoA transferase-like"/>
    <property type="match status" value="1"/>
</dbReference>
<dbReference type="GO" id="GO:0035999">
    <property type="term" value="P:tetrahydrofolate interconversion"/>
    <property type="evidence" value="ECO:0007669"/>
    <property type="project" value="TreeGrafter"/>
</dbReference>
<dbReference type="GO" id="GO:0009396">
    <property type="term" value="P:folic acid-containing compound biosynthetic process"/>
    <property type="evidence" value="ECO:0007669"/>
    <property type="project" value="TreeGrafter"/>
</dbReference>
<dbReference type="GO" id="GO:0030272">
    <property type="term" value="F:5-formyltetrahydrofolate cyclo-ligase activity"/>
    <property type="evidence" value="ECO:0007669"/>
    <property type="project" value="UniProtKB-EC"/>
</dbReference>
<dbReference type="RefSeq" id="WP_282583033.1">
    <property type="nucleotide sequence ID" value="NZ_JAMOIM010000001.1"/>
</dbReference>
<accession>A0AA41YXD3</accession>
<comment type="similarity">
    <text evidence="1 5">Belongs to the 5-formyltetrahydrofolate cyclo-ligase family.</text>
</comment>
<reference evidence="6" key="1">
    <citation type="submission" date="2022-05" db="EMBL/GenBank/DDBJ databases">
        <authorList>
            <person name="Pankratov T."/>
        </authorList>
    </citation>
    <scope>NUCLEOTIDE SEQUENCE</scope>
    <source>
        <strain evidence="6">BP6-180914</strain>
    </source>
</reference>
<dbReference type="InterPro" id="IPR037171">
    <property type="entry name" value="NagB/RpiA_transferase-like"/>
</dbReference>
<dbReference type="PANTHER" id="PTHR23407">
    <property type="entry name" value="ATPASE INHIBITOR/5-FORMYLTETRAHYDROFOLATE CYCLO-LIGASE"/>
    <property type="match status" value="1"/>
</dbReference>
<keyword evidence="5" id="KW-0460">Magnesium</keyword>
<evidence type="ECO:0000313" key="7">
    <source>
        <dbReference type="Proteomes" id="UP001165667"/>
    </source>
</evidence>
<sequence>MAASSKTGIRAEALARRAAVSDAVRDAFASRLATMGASLVRSEQDPFADPVVSLFLPVRGEPDTRPLIDVLAKVGLVTSLPVPIARGEPLVFRRWSPGEPLEQGSWGIEQPPVEAPTVEPDVLFVPLAAFDRRGARIGYGAGYYDATLAALRRKKHVRAIGVAFSCQEVLYVPAEDHDQPLDLVLTERDVILCEI</sequence>
<dbReference type="Pfam" id="PF01812">
    <property type="entry name" value="5-FTHF_cyc-lig"/>
    <property type="match status" value="1"/>
</dbReference>
<feature type="binding site" evidence="4">
    <location>
        <position position="61"/>
    </location>
    <ligand>
        <name>substrate</name>
    </ligand>
</feature>
<keyword evidence="2 4" id="KW-0547">Nucleotide-binding</keyword>
<feature type="binding site" evidence="4">
    <location>
        <position position="56"/>
    </location>
    <ligand>
        <name>substrate</name>
    </ligand>
</feature>
<evidence type="ECO:0000256" key="3">
    <source>
        <dbReference type="ARBA" id="ARBA00022840"/>
    </source>
</evidence>
<keyword evidence="5" id="KW-0479">Metal-binding</keyword>
<dbReference type="EC" id="6.3.3.2" evidence="5"/>
<keyword evidence="7" id="KW-1185">Reference proteome</keyword>
<protein>
    <recommendedName>
        <fullName evidence="5">5-formyltetrahydrofolate cyclo-ligase</fullName>
        <ecNumber evidence="5">6.3.3.2</ecNumber>
    </recommendedName>
</protein>
<keyword evidence="6" id="KW-0436">Ligase</keyword>